<feature type="compositionally biased region" description="Polar residues" evidence="1">
    <location>
        <begin position="359"/>
        <end position="384"/>
    </location>
</feature>
<feature type="region of interest" description="Disordered" evidence="1">
    <location>
        <begin position="289"/>
        <end position="311"/>
    </location>
</feature>
<reference evidence="3 4" key="1">
    <citation type="submission" date="2020-08" db="EMBL/GenBank/DDBJ databases">
        <title>Plant Genome Project.</title>
        <authorList>
            <person name="Zhang R.-G."/>
        </authorList>
    </citation>
    <scope>NUCLEOTIDE SEQUENCE [LARGE SCALE GENOMIC DNA]</scope>
    <source>
        <tissue evidence="3">Rhizome</tissue>
    </source>
</reference>
<feature type="transmembrane region" description="Helical" evidence="2">
    <location>
        <begin position="21"/>
        <end position="48"/>
    </location>
</feature>
<evidence type="ECO:0000256" key="1">
    <source>
        <dbReference type="SAM" id="MobiDB-lite"/>
    </source>
</evidence>
<sequence length="390" mass="43696">MAMAMAIPDKLLSTRTILSESFKLILGSSYHFAFILLLSTVSASSLFFSSSHDSIYSSLARPICSRVTDITTLSASIEKTNIKDLVLLLTSFVIASFLTPATIHAFSMAYAPKSPYTDIFMKTKQAWKSSFVSQSCVTILHSCFVLSMDPILLGLTVMSHDSKLLVVMLVLVAVLSALYYFYVAIVSLLCLVVSAVEEECYGIEAFGRALELINRRRKQGIAINVLVVVLSSVATLVFMVFFSSSSDSEENQLWIEVVRIGMDVVLNFLILATTTALYYECKQSERNESYREMEDGRNRSQNTSNSETKSLDTELKMKCNNVKRCERRKKLDRPWNANDALPCKFKHDEIGNCEERVPRTQNQDCPRNSVRNDFAGESSSTSRSDYVEMG</sequence>
<evidence type="ECO:0000313" key="3">
    <source>
        <dbReference type="EMBL" id="KAG6517798.1"/>
    </source>
</evidence>
<feature type="region of interest" description="Disordered" evidence="1">
    <location>
        <begin position="359"/>
        <end position="390"/>
    </location>
</feature>
<evidence type="ECO:0000256" key="2">
    <source>
        <dbReference type="SAM" id="Phobius"/>
    </source>
</evidence>
<dbReference type="Proteomes" id="UP000734854">
    <property type="component" value="Unassembled WGS sequence"/>
</dbReference>
<keyword evidence="2" id="KW-0812">Transmembrane</keyword>
<protein>
    <submittedName>
        <fullName evidence="3">Uncharacterized protein</fullName>
    </submittedName>
</protein>
<feature type="transmembrane region" description="Helical" evidence="2">
    <location>
        <begin position="264"/>
        <end position="281"/>
    </location>
</feature>
<evidence type="ECO:0000313" key="4">
    <source>
        <dbReference type="Proteomes" id="UP000734854"/>
    </source>
</evidence>
<feature type="transmembrane region" description="Helical" evidence="2">
    <location>
        <begin position="131"/>
        <end position="153"/>
    </location>
</feature>
<feature type="transmembrane region" description="Helical" evidence="2">
    <location>
        <begin position="165"/>
        <end position="193"/>
    </location>
</feature>
<feature type="transmembrane region" description="Helical" evidence="2">
    <location>
        <begin position="85"/>
        <end position="110"/>
    </location>
</feature>
<organism evidence="3 4">
    <name type="scientific">Zingiber officinale</name>
    <name type="common">Ginger</name>
    <name type="synonym">Amomum zingiber</name>
    <dbReference type="NCBI Taxonomy" id="94328"/>
    <lineage>
        <taxon>Eukaryota</taxon>
        <taxon>Viridiplantae</taxon>
        <taxon>Streptophyta</taxon>
        <taxon>Embryophyta</taxon>
        <taxon>Tracheophyta</taxon>
        <taxon>Spermatophyta</taxon>
        <taxon>Magnoliopsida</taxon>
        <taxon>Liliopsida</taxon>
        <taxon>Zingiberales</taxon>
        <taxon>Zingiberaceae</taxon>
        <taxon>Zingiber</taxon>
    </lineage>
</organism>
<name>A0A8J5H141_ZINOF</name>
<dbReference type="EMBL" id="JACMSC010000006">
    <property type="protein sequence ID" value="KAG6517798.1"/>
    <property type="molecule type" value="Genomic_DNA"/>
</dbReference>
<keyword evidence="4" id="KW-1185">Reference proteome</keyword>
<accession>A0A8J5H141</accession>
<dbReference type="AlphaFoldDB" id="A0A8J5H141"/>
<dbReference type="PANTHER" id="PTHR33133">
    <property type="entry name" value="OS08G0107100 PROTEIN-RELATED"/>
    <property type="match status" value="1"/>
</dbReference>
<keyword evidence="2" id="KW-1133">Transmembrane helix</keyword>
<comment type="caution">
    <text evidence="3">The sequence shown here is derived from an EMBL/GenBank/DDBJ whole genome shotgun (WGS) entry which is preliminary data.</text>
</comment>
<keyword evidence="2" id="KW-0472">Membrane</keyword>
<proteinExistence type="predicted"/>
<feature type="compositionally biased region" description="Basic and acidic residues" evidence="1">
    <location>
        <begin position="289"/>
        <end position="298"/>
    </location>
</feature>
<dbReference type="PANTHER" id="PTHR33133:SF1">
    <property type="entry name" value="EXPRESSED PROTEIN-RELATED"/>
    <property type="match status" value="1"/>
</dbReference>
<gene>
    <name evidence="3" type="ORF">ZIOFF_021197</name>
</gene>
<feature type="transmembrane region" description="Helical" evidence="2">
    <location>
        <begin position="221"/>
        <end position="244"/>
    </location>
</feature>
<feature type="compositionally biased region" description="Polar residues" evidence="1">
    <location>
        <begin position="299"/>
        <end position="308"/>
    </location>
</feature>